<dbReference type="CDD" id="cd05233">
    <property type="entry name" value="SDR_c"/>
    <property type="match status" value="1"/>
</dbReference>
<evidence type="ECO:0000313" key="3">
    <source>
        <dbReference type="EMBL" id="QNV37626.1"/>
    </source>
</evidence>
<keyword evidence="2" id="KW-0560">Oxidoreductase</keyword>
<dbReference type="AlphaFoldDB" id="A0A7H2BD80"/>
<dbReference type="PANTHER" id="PTHR42901:SF1">
    <property type="entry name" value="ALCOHOL DEHYDROGENASE"/>
    <property type="match status" value="1"/>
</dbReference>
<evidence type="ECO:0000256" key="2">
    <source>
        <dbReference type="ARBA" id="ARBA00023002"/>
    </source>
</evidence>
<evidence type="ECO:0000256" key="1">
    <source>
        <dbReference type="ARBA" id="ARBA00006484"/>
    </source>
</evidence>
<dbReference type="GeneID" id="96624677"/>
<keyword evidence="4" id="KW-1185">Reference proteome</keyword>
<dbReference type="Proteomes" id="UP000516404">
    <property type="component" value="Chromosome"/>
</dbReference>
<dbReference type="InterPro" id="IPR002347">
    <property type="entry name" value="SDR_fam"/>
</dbReference>
<comment type="similarity">
    <text evidence="1">Belongs to the short-chain dehydrogenases/reductases (SDR) family.</text>
</comment>
<dbReference type="SUPFAM" id="SSF51735">
    <property type="entry name" value="NAD(P)-binding Rossmann-fold domains"/>
    <property type="match status" value="1"/>
</dbReference>
<dbReference type="RefSeq" id="WP_190724474.1">
    <property type="nucleotide sequence ID" value="NZ_CP061539.1"/>
</dbReference>
<dbReference type="PRINTS" id="PR00081">
    <property type="entry name" value="GDHRDH"/>
</dbReference>
<dbReference type="GO" id="GO:0016491">
    <property type="term" value="F:oxidoreductase activity"/>
    <property type="evidence" value="ECO:0007669"/>
    <property type="project" value="UniProtKB-KW"/>
</dbReference>
<accession>A0A7H2BD80</accession>
<dbReference type="Gene3D" id="3.40.50.720">
    <property type="entry name" value="NAD(P)-binding Rossmann-like Domain"/>
    <property type="match status" value="1"/>
</dbReference>
<dbReference type="Pfam" id="PF00106">
    <property type="entry name" value="adh_short"/>
    <property type="match status" value="1"/>
</dbReference>
<reference evidence="3 4" key="1">
    <citation type="submission" date="2020-09" db="EMBL/GenBank/DDBJ databases">
        <title>Investigation of environmental microbes.</title>
        <authorList>
            <person name="Ou Y."/>
            <person name="Kang Q."/>
        </authorList>
    </citation>
    <scope>NUCLEOTIDE SEQUENCE [LARGE SCALE GENOMIC DNA]</scope>
    <source>
        <strain evidence="3 4">KJZ-14</strain>
    </source>
</reference>
<name>A0A7H2BD80_9MICC</name>
<dbReference type="PANTHER" id="PTHR42901">
    <property type="entry name" value="ALCOHOL DEHYDROGENASE"/>
    <property type="match status" value="1"/>
</dbReference>
<dbReference type="KEGG" id="rter:IDM49_10545"/>
<sequence>MAPLALVTGSSAGIGFNIAQQLAQRGYDIITVGASDRVHESSKHLHGGQVYPVQVDLTADGGVEQLWAEVEKLGRPLDIAVLNAGKSLGGSFVDTDLDEELYMLNLNVTSQVKLAKKVVTAMAKQRSGRILITTSMSALTPTPFESIYGPTRAFMYSFAQGLREEMKDYGVSVTALLPGATATDFHHTAKMDNTKFGDNSWKNDPALVARRGVEALLAGKDHVIGGNLKTRIDAFKKKFQSEAAKAQQFARSSRPSK</sequence>
<dbReference type="EMBL" id="CP061539">
    <property type="protein sequence ID" value="QNV37626.1"/>
    <property type="molecule type" value="Genomic_DNA"/>
</dbReference>
<proteinExistence type="inferred from homology"/>
<organism evidence="3 4">
    <name type="scientific">Rothia terrae</name>
    <dbReference type="NCBI Taxonomy" id="396015"/>
    <lineage>
        <taxon>Bacteria</taxon>
        <taxon>Bacillati</taxon>
        <taxon>Actinomycetota</taxon>
        <taxon>Actinomycetes</taxon>
        <taxon>Micrococcales</taxon>
        <taxon>Micrococcaceae</taxon>
        <taxon>Rothia</taxon>
    </lineage>
</organism>
<gene>
    <name evidence="3" type="ORF">IDM49_10545</name>
</gene>
<evidence type="ECO:0000313" key="4">
    <source>
        <dbReference type="Proteomes" id="UP000516404"/>
    </source>
</evidence>
<protein>
    <submittedName>
        <fullName evidence="3">SDR family NAD(P)-dependent oxidoreductase</fullName>
    </submittedName>
</protein>
<dbReference type="InterPro" id="IPR036291">
    <property type="entry name" value="NAD(P)-bd_dom_sf"/>
</dbReference>